<dbReference type="Proteomes" id="UP000217033">
    <property type="component" value="Unassembled WGS sequence"/>
</dbReference>
<feature type="chain" id="PRO_5046285978" description="Lipoprotein" evidence="1">
    <location>
        <begin position="27"/>
        <end position="342"/>
    </location>
</feature>
<dbReference type="PROSITE" id="PS51257">
    <property type="entry name" value="PROKAR_LIPOPROTEIN"/>
    <property type="match status" value="1"/>
</dbReference>
<comment type="caution">
    <text evidence="2">The sequence shown here is derived from an EMBL/GenBank/DDBJ whole genome shotgun (WGS) entry which is preliminary data.</text>
</comment>
<evidence type="ECO:0000256" key="1">
    <source>
        <dbReference type="SAM" id="SignalP"/>
    </source>
</evidence>
<gene>
    <name evidence="2" type="ORF">CJF60_02225</name>
</gene>
<dbReference type="EMBL" id="NQMN01000001">
    <property type="protein sequence ID" value="PAF55479.1"/>
    <property type="molecule type" value="Genomic_DNA"/>
</dbReference>
<dbReference type="RefSeq" id="WP_084232657.1">
    <property type="nucleotide sequence ID" value="NZ_FWXE01000010.1"/>
</dbReference>
<keyword evidence="1" id="KW-0732">Signal</keyword>
<evidence type="ECO:0008006" key="4">
    <source>
        <dbReference type="Google" id="ProtNLM"/>
    </source>
</evidence>
<accession>A0ABX4H6F3</accession>
<organism evidence="2 3">
    <name type="scientific">Mycoplasmopsis agassizii</name>
    <dbReference type="NCBI Taxonomy" id="33922"/>
    <lineage>
        <taxon>Bacteria</taxon>
        <taxon>Bacillati</taxon>
        <taxon>Mycoplasmatota</taxon>
        <taxon>Mycoplasmoidales</taxon>
        <taxon>Metamycoplasmataceae</taxon>
        <taxon>Mycoplasmopsis</taxon>
    </lineage>
</organism>
<sequence length="342" mass="40327">MKKFNKRTKPKKLFLFSTLITTPIFVSLTIACSSSGINFTEEDRRFAETGKGTDISVKILENQKSVVQLKYVGYEYFTFSDYWWSEFKSKNIKRWTYSRLGIDIEKGAPSDEKEKFWLQEKINPETDNHEVFFKIDSLDNLKKGISKSTVLENSLKKDDQKNSETQFKSVSLVTDENSLKTQLRVTDEEKEKFSKFVKDKIDPEIKDNDIEKMKPWNYYFNYDVIKQKLDLENNNYLFIKDLTDFVDLPDGPNEEWLVYHKVDKGIQIEDYKIDINLKTITLKFGSITVPERPGRTVSWVEKPYVFKTPETITSFLLPVAKNEISNFDFNEWKIVRDNWSDK</sequence>
<proteinExistence type="predicted"/>
<evidence type="ECO:0000313" key="3">
    <source>
        <dbReference type="Proteomes" id="UP000217033"/>
    </source>
</evidence>
<keyword evidence="3" id="KW-1185">Reference proteome</keyword>
<protein>
    <recommendedName>
        <fullName evidence="4">Lipoprotein</fullName>
    </recommendedName>
</protein>
<reference evidence="2" key="1">
    <citation type="submission" date="2017-08" db="EMBL/GenBank/DDBJ databases">
        <authorList>
            <person name="Alvarez-Ponce D."/>
            <person name="Weitzman C.L."/>
            <person name="Tillett R.L."/>
            <person name="Sandmeier F.C."/>
            <person name="Tracy C.R."/>
        </authorList>
    </citation>
    <scope>NUCLEOTIDE SEQUENCE [LARGE SCALE GENOMIC DNA]</scope>
    <source>
        <strain evidence="2">PS6</strain>
    </source>
</reference>
<feature type="signal peptide" evidence="1">
    <location>
        <begin position="1"/>
        <end position="26"/>
    </location>
</feature>
<name>A0ABX4H6F3_9BACT</name>
<evidence type="ECO:0000313" key="2">
    <source>
        <dbReference type="EMBL" id="PAF55479.1"/>
    </source>
</evidence>